<feature type="domain" description="Inner membrane protein YgaP-like transmembrane" evidence="2">
    <location>
        <begin position="8"/>
        <end position="67"/>
    </location>
</feature>
<proteinExistence type="predicted"/>
<protein>
    <submittedName>
        <fullName evidence="3">DUF2892 domain-containing protein</fullName>
    </submittedName>
</protein>
<accession>A0ABY4CMD7</accession>
<sequence>MYVVNGKGNLIRLLAGIFILGSLILAVFVNLYWLLFTAFVGVNLIISSLTGFCLMEKILIKLGTKKNKISF</sequence>
<dbReference type="RefSeq" id="WP_347438200.1">
    <property type="nucleotide sequence ID" value="NZ_CP089291.1"/>
</dbReference>
<evidence type="ECO:0000313" key="4">
    <source>
        <dbReference type="Proteomes" id="UP000830167"/>
    </source>
</evidence>
<dbReference type="Gene3D" id="6.10.140.1340">
    <property type="match status" value="1"/>
</dbReference>
<keyword evidence="1" id="KW-0472">Membrane</keyword>
<dbReference type="Pfam" id="PF11127">
    <property type="entry name" value="YgaP-like_TM"/>
    <property type="match status" value="1"/>
</dbReference>
<feature type="transmembrane region" description="Helical" evidence="1">
    <location>
        <begin position="12"/>
        <end position="33"/>
    </location>
</feature>
<keyword evidence="1" id="KW-0812">Transmembrane</keyword>
<reference evidence="3" key="1">
    <citation type="submission" date="2021-12" db="EMBL/GenBank/DDBJ databases">
        <title>Alicyclobacillaceae gen. nov., sp. nov., isolated from chalcocite enrichment system.</title>
        <authorList>
            <person name="Jiang Z."/>
        </authorList>
    </citation>
    <scope>NUCLEOTIDE SEQUENCE</scope>
    <source>
        <strain evidence="3">MYW30-H2</strain>
    </source>
</reference>
<dbReference type="InterPro" id="IPR021309">
    <property type="entry name" value="YgaP-like_TM"/>
</dbReference>
<evidence type="ECO:0000259" key="2">
    <source>
        <dbReference type="Pfam" id="PF11127"/>
    </source>
</evidence>
<dbReference type="Proteomes" id="UP000830167">
    <property type="component" value="Chromosome"/>
</dbReference>
<evidence type="ECO:0000256" key="1">
    <source>
        <dbReference type="SAM" id="Phobius"/>
    </source>
</evidence>
<keyword evidence="1" id="KW-1133">Transmembrane helix</keyword>
<name>A0ABY4CMD7_9BACL</name>
<organism evidence="3 4">
    <name type="scientific">Fodinisporobacter ferrooxydans</name>
    <dbReference type="NCBI Taxonomy" id="2901836"/>
    <lineage>
        <taxon>Bacteria</taxon>
        <taxon>Bacillati</taxon>
        <taxon>Bacillota</taxon>
        <taxon>Bacilli</taxon>
        <taxon>Bacillales</taxon>
        <taxon>Alicyclobacillaceae</taxon>
        <taxon>Fodinisporobacter</taxon>
    </lineage>
</organism>
<dbReference type="EMBL" id="CP089291">
    <property type="protein sequence ID" value="UOF91509.1"/>
    <property type="molecule type" value="Genomic_DNA"/>
</dbReference>
<keyword evidence="4" id="KW-1185">Reference proteome</keyword>
<evidence type="ECO:0000313" key="3">
    <source>
        <dbReference type="EMBL" id="UOF91509.1"/>
    </source>
</evidence>
<feature type="transmembrane region" description="Helical" evidence="1">
    <location>
        <begin position="39"/>
        <end position="60"/>
    </location>
</feature>
<gene>
    <name evidence="3" type="ORF">LSG31_04455</name>
</gene>